<evidence type="ECO:0000313" key="8">
    <source>
        <dbReference type="Proteomes" id="UP000663827"/>
    </source>
</evidence>
<keyword evidence="5" id="KW-1133">Transmembrane helix</keyword>
<name>A0A8H3DSN1_9AGAM</name>
<evidence type="ECO:0000313" key="7">
    <source>
        <dbReference type="EMBL" id="CAE7090579.1"/>
    </source>
</evidence>
<keyword evidence="3" id="KW-0964">Secreted</keyword>
<proteinExistence type="inferred from homology"/>
<feature type="chain" id="PRO_5034656919" description="Thioredoxin-like fold domain-containing protein" evidence="6">
    <location>
        <begin position="17"/>
        <end position="359"/>
    </location>
</feature>
<keyword evidence="5" id="KW-0812">Transmembrane</keyword>
<evidence type="ECO:0000256" key="2">
    <source>
        <dbReference type="ARBA" id="ARBA00010968"/>
    </source>
</evidence>
<evidence type="ECO:0000256" key="5">
    <source>
        <dbReference type="SAM" id="Phobius"/>
    </source>
</evidence>
<evidence type="ECO:0000256" key="1">
    <source>
        <dbReference type="ARBA" id="ARBA00004613"/>
    </source>
</evidence>
<dbReference type="GO" id="GO:0005576">
    <property type="term" value="C:extracellular region"/>
    <property type="evidence" value="ECO:0007669"/>
    <property type="project" value="UniProtKB-SubCell"/>
</dbReference>
<comment type="similarity">
    <text evidence="2">Belongs to the GnRH family.</text>
</comment>
<dbReference type="GO" id="GO:0005179">
    <property type="term" value="F:hormone activity"/>
    <property type="evidence" value="ECO:0007669"/>
    <property type="project" value="InterPro"/>
</dbReference>
<dbReference type="AlphaFoldDB" id="A0A8H3DSN1"/>
<dbReference type="EMBL" id="CAJNJQ010000634">
    <property type="protein sequence ID" value="CAE7090579.1"/>
    <property type="molecule type" value="Genomic_DNA"/>
</dbReference>
<reference evidence="7" key="1">
    <citation type="submission" date="2021-01" db="EMBL/GenBank/DDBJ databases">
        <authorList>
            <person name="Kaushik A."/>
        </authorList>
    </citation>
    <scope>NUCLEOTIDE SEQUENCE</scope>
    <source>
        <strain evidence="7">AG5</strain>
    </source>
</reference>
<dbReference type="InterPro" id="IPR002012">
    <property type="entry name" value="GnRH"/>
</dbReference>
<feature type="compositionally biased region" description="Low complexity" evidence="4">
    <location>
        <begin position="333"/>
        <end position="352"/>
    </location>
</feature>
<feature type="transmembrane region" description="Helical" evidence="5">
    <location>
        <begin position="280"/>
        <end position="300"/>
    </location>
</feature>
<dbReference type="Proteomes" id="UP000663827">
    <property type="component" value="Unassembled WGS sequence"/>
</dbReference>
<comment type="caution">
    <text evidence="7">The sequence shown here is derived from an EMBL/GenBank/DDBJ whole genome shotgun (WGS) entry which is preliminary data.</text>
</comment>
<protein>
    <recommendedName>
        <fullName evidence="9">Thioredoxin-like fold domain-containing protein</fullName>
    </recommendedName>
</protein>
<dbReference type="PROSITE" id="PS00473">
    <property type="entry name" value="GNRH"/>
    <property type="match status" value="1"/>
</dbReference>
<comment type="subcellular location">
    <subcellularLocation>
        <location evidence="1">Secreted</location>
    </subcellularLocation>
</comment>
<evidence type="ECO:0008006" key="9">
    <source>
        <dbReference type="Google" id="ProtNLM"/>
    </source>
</evidence>
<keyword evidence="6" id="KW-0732">Signal</keyword>
<evidence type="ECO:0000256" key="6">
    <source>
        <dbReference type="SAM" id="SignalP"/>
    </source>
</evidence>
<sequence length="359" mass="39923">MRLVPCLLLALGSVQAQYFSEGWSPGQAVPTETVEAETITGTPTSTAAPTKWNWKEFSSKHLDLGKLVTEGPIATALSGAYPYTLSLVPANPATGVGINAAEQFELARQRAAQRGWDERVPLLTDSNYELLIKNETFNTPEEAEERTWFIIVTIGKQDTMSKFVDEVFDNAYQRALDAGDAKHVKWARIDYLAETEITTEWMIWKPPTLIVAKNNGNTLRFYQPTQIVLDPAMLHEFIATDGWKETEPWSGPWAPGGNRQPYLHTYAVFSRRVYNVISLLPRWALLLVTGAIASFILNFFHKPDKKPQPARWNKKQQPPAQLAKESAPEKAKANAGQTQTTAAAPSPSSATKRQGKKKA</sequence>
<gene>
    <name evidence="7" type="ORF">RDB_LOCUS31540</name>
</gene>
<evidence type="ECO:0000256" key="4">
    <source>
        <dbReference type="SAM" id="MobiDB-lite"/>
    </source>
</evidence>
<feature type="signal peptide" evidence="6">
    <location>
        <begin position="1"/>
        <end position="16"/>
    </location>
</feature>
<evidence type="ECO:0000256" key="3">
    <source>
        <dbReference type="ARBA" id="ARBA00022525"/>
    </source>
</evidence>
<organism evidence="7 8">
    <name type="scientific">Rhizoctonia solani</name>
    <dbReference type="NCBI Taxonomy" id="456999"/>
    <lineage>
        <taxon>Eukaryota</taxon>
        <taxon>Fungi</taxon>
        <taxon>Dikarya</taxon>
        <taxon>Basidiomycota</taxon>
        <taxon>Agaricomycotina</taxon>
        <taxon>Agaricomycetes</taxon>
        <taxon>Cantharellales</taxon>
        <taxon>Ceratobasidiaceae</taxon>
        <taxon>Rhizoctonia</taxon>
    </lineage>
</organism>
<keyword evidence="5" id="KW-0472">Membrane</keyword>
<feature type="region of interest" description="Disordered" evidence="4">
    <location>
        <begin position="305"/>
        <end position="359"/>
    </location>
</feature>
<accession>A0A8H3DSN1</accession>